<feature type="region of interest" description="Disordered" evidence="1">
    <location>
        <begin position="286"/>
        <end position="335"/>
    </location>
</feature>
<feature type="region of interest" description="Disordered" evidence="1">
    <location>
        <begin position="768"/>
        <end position="824"/>
    </location>
</feature>
<reference evidence="3" key="1">
    <citation type="journal article" date="2023" name="G3 (Bethesda)">
        <title>Whole genome assembly and annotation of the endangered Caribbean coral Acropora cervicornis.</title>
        <authorList>
            <person name="Selwyn J.D."/>
            <person name="Vollmer S.V."/>
        </authorList>
    </citation>
    <scope>NUCLEOTIDE SEQUENCE</scope>
    <source>
        <strain evidence="3">K2</strain>
    </source>
</reference>
<feature type="region of interest" description="Disordered" evidence="1">
    <location>
        <begin position="1231"/>
        <end position="1294"/>
    </location>
</feature>
<dbReference type="Gene3D" id="1.10.10.60">
    <property type="entry name" value="Homeodomain-like"/>
    <property type="match status" value="1"/>
</dbReference>
<dbReference type="Pfam" id="PF09133">
    <property type="entry name" value="SANTA"/>
    <property type="match status" value="1"/>
</dbReference>
<feature type="region of interest" description="Disordered" evidence="1">
    <location>
        <begin position="149"/>
        <end position="170"/>
    </location>
</feature>
<feature type="compositionally biased region" description="Polar residues" evidence="1">
    <location>
        <begin position="307"/>
        <end position="316"/>
    </location>
</feature>
<proteinExistence type="predicted"/>
<accession>A0AAD9V4K9</accession>
<feature type="compositionally biased region" description="Polar residues" evidence="1">
    <location>
        <begin position="679"/>
        <end position="692"/>
    </location>
</feature>
<comment type="caution">
    <text evidence="3">The sequence shown here is derived from an EMBL/GenBank/DDBJ whole genome shotgun (WGS) entry which is preliminary data.</text>
</comment>
<evidence type="ECO:0000259" key="2">
    <source>
        <dbReference type="PROSITE" id="PS50090"/>
    </source>
</evidence>
<feature type="compositionally biased region" description="Basic and acidic residues" evidence="1">
    <location>
        <begin position="516"/>
        <end position="530"/>
    </location>
</feature>
<feature type="region of interest" description="Disordered" evidence="1">
    <location>
        <begin position="428"/>
        <end position="496"/>
    </location>
</feature>
<feature type="compositionally biased region" description="Basic and acidic residues" evidence="1">
    <location>
        <begin position="920"/>
        <end position="933"/>
    </location>
</feature>
<dbReference type="InterPro" id="IPR015216">
    <property type="entry name" value="SANTA"/>
</dbReference>
<feature type="compositionally biased region" description="Basic and acidic residues" evidence="1">
    <location>
        <begin position="286"/>
        <end position="306"/>
    </location>
</feature>
<feature type="region of interest" description="Disordered" evidence="1">
    <location>
        <begin position="1094"/>
        <end position="1118"/>
    </location>
</feature>
<dbReference type="PANTHER" id="PTHR16124">
    <property type="entry name" value="MIS18-BINDING PROTEIN 1"/>
    <property type="match status" value="1"/>
</dbReference>
<feature type="compositionally biased region" description="Basic and acidic residues" evidence="1">
    <location>
        <begin position="1022"/>
        <end position="1034"/>
    </location>
</feature>
<feature type="compositionally biased region" description="Acidic residues" evidence="1">
    <location>
        <begin position="1280"/>
        <end position="1294"/>
    </location>
</feature>
<organism evidence="3 4">
    <name type="scientific">Acropora cervicornis</name>
    <name type="common">Staghorn coral</name>
    <dbReference type="NCBI Taxonomy" id="6130"/>
    <lineage>
        <taxon>Eukaryota</taxon>
        <taxon>Metazoa</taxon>
        <taxon>Cnidaria</taxon>
        <taxon>Anthozoa</taxon>
        <taxon>Hexacorallia</taxon>
        <taxon>Scleractinia</taxon>
        <taxon>Astrocoeniina</taxon>
        <taxon>Acroporidae</taxon>
        <taxon>Acropora</taxon>
    </lineage>
</organism>
<dbReference type="InterPro" id="IPR039110">
    <property type="entry name" value="KNL2-like"/>
</dbReference>
<feature type="compositionally biased region" description="Polar residues" evidence="1">
    <location>
        <begin position="159"/>
        <end position="170"/>
    </location>
</feature>
<feature type="compositionally biased region" description="Basic and acidic residues" evidence="1">
    <location>
        <begin position="590"/>
        <end position="609"/>
    </location>
</feature>
<feature type="domain" description="Myb-like" evidence="2">
    <location>
        <begin position="1025"/>
        <end position="1072"/>
    </location>
</feature>
<feature type="region of interest" description="Disordered" evidence="1">
    <location>
        <begin position="868"/>
        <end position="1034"/>
    </location>
</feature>
<feature type="compositionally biased region" description="Basic residues" evidence="1">
    <location>
        <begin position="443"/>
        <end position="455"/>
    </location>
</feature>
<evidence type="ECO:0000256" key="1">
    <source>
        <dbReference type="SAM" id="MobiDB-lite"/>
    </source>
</evidence>
<evidence type="ECO:0000313" key="3">
    <source>
        <dbReference type="EMBL" id="KAK2560912.1"/>
    </source>
</evidence>
<gene>
    <name evidence="3" type="ORF">P5673_016027</name>
</gene>
<dbReference type="EMBL" id="JARQWQ010000034">
    <property type="protein sequence ID" value="KAK2560912.1"/>
    <property type="molecule type" value="Genomic_DNA"/>
</dbReference>
<feature type="compositionally biased region" description="Basic and acidic residues" evidence="1">
    <location>
        <begin position="801"/>
        <end position="810"/>
    </location>
</feature>
<feature type="compositionally biased region" description="Polar residues" evidence="1">
    <location>
        <begin position="473"/>
        <end position="484"/>
    </location>
</feature>
<keyword evidence="4" id="KW-1185">Reference proteome</keyword>
<feature type="region of interest" description="Disordered" evidence="1">
    <location>
        <begin position="516"/>
        <end position="705"/>
    </location>
</feature>
<feature type="compositionally biased region" description="Polar residues" evidence="1">
    <location>
        <begin position="1181"/>
        <end position="1192"/>
    </location>
</feature>
<feature type="compositionally biased region" description="Polar residues" evidence="1">
    <location>
        <begin position="769"/>
        <end position="800"/>
    </location>
</feature>
<feature type="compositionally biased region" description="Basic residues" evidence="1">
    <location>
        <begin position="981"/>
        <end position="991"/>
    </location>
</feature>
<feature type="compositionally biased region" description="Low complexity" evidence="1">
    <location>
        <begin position="1250"/>
        <end position="1262"/>
    </location>
</feature>
<dbReference type="PROSITE" id="PS50090">
    <property type="entry name" value="MYB_LIKE"/>
    <property type="match status" value="1"/>
</dbReference>
<protein>
    <submittedName>
        <fullName evidence="3">Mis18-binding protein 1</fullName>
    </submittedName>
</protein>
<dbReference type="PANTHER" id="PTHR16124:SF3">
    <property type="entry name" value="MIS18-BINDING PROTEIN 1"/>
    <property type="match status" value="1"/>
</dbReference>
<reference evidence="3" key="2">
    <citation type="journal article" date="2023" name="Science">
        <title>Genomic signatures of disease resistance in endangered staghorn corals.</title>
        <authorList>
            <person name="Vollmer S.V."/>
            <person name="Selwyn J.D."/>
            <person name="Despard B.A."/>
            <person name="Roesel C.L."/>
        </authorList>
    </citation>
    <scope>NUCLEOTIDE SEQUENCE</scope>
    <source>
        <strain evidence="3">K2</strain>
    </source>
</reference>
<sequence length="1294" mass="145655">MSLDSLRRVVSDNSGLDEYSQSQSFSDLSTPTEYLGSRSRFEQVFLASPRARELYSPEVTTPQKIMISGKTFDDYVKMAEEYRNRKSSNNNSTIDSFLFNQSVTSAKQNAVADVTNDKQFEVSPFKPAVDELVVKRKIVEALSRLENDNGETCGKQRKSTNATNRNFLSNGSKSGPWRCAYDLNPVGEQKIKHLSSNSAAEPMEGEGFSSESDKDDDVIDVVTTEDDGNAAEQIGSCESHNVVGGKDVLSGDNNVSAYVSKTKARHGNKSTYDQDVICEDDMVGDNERTEHETSRDIDNSDVDNNKAKNTVNQSQDKSNKHRLNVSNQLHGGKKYNSAMETNTRNTAKEIPQLLGDLCGEIWHSTAIVLRKDARHVQTKSGSQYELIGPINDKLTLQHGFSTKFVKSFRNGFPVNWLLLVADHFNSLGSSESEDEKQNETHSANKRVNKSRKVKHSTMAVTPAESQYKRKENSTVLQTPENSQLPKEVEMKTTRSGRTVKPPLAWWRGQRIVTDGDHNVEIDPGREERTSRSSMYSAEFQKPIKIEISSPERGRQEMTNSKGKERRSSLRLKISGTGKMQTKQDTTEESDASREDKNYNLHKEESRENMKQVTTSPVKYNHTRKRPKRRKQSRIALGNKKRLTRKNASSAKSGAAMQEEESKNTKSVITVMKSPKQKLNHSLQSVNKQSLQSRENRPRKTGETNPECDITVEENLDVMNEFGTAVISEKQLLSSPSQSAKDGRVINSSKQSPAWKVYGIAAKRPVCASKSPQKVPGNTNKELTNTKISLRNSPKNSTQFKEQQKEDENRKSFPASGSQTIKLLPTSEVANKSSCSTEAFEFRDNGSSIASDDDIDSLKKRLFFSPRRSLKKTNTQGHLEDNQSENGHQEQQEQQHVQRKRSLRNWAGNNDNVQKYNLRKNSQEKNAPKNDSFTKKTAVHLVREGTNHTQKNTKRSTRASACVDSEGDTAVGVEMAPSPPKRVLRHANKQPQKKSEALNGKAFSKEQAFNLSKQVGNKRNRRENRTSKLDERSWSDEEVQRLNEALFTIPGNTPMFWQKISSKVATRSAEQCQWKHQGKEIASNKTLLAPKRVPAKEMKDPGSKVSSQQNGRTVTGGVGTIKRKREIRELLEQQDVDYEDDVFDSTPFKRMKDLKLPFNLSVGSESDAEEDKEDEQREHGTSYKTPGSRTPSSRFRPLGPLPSSTTPSWELISPSLLQPVNRKDVDHYIYKIQQRKRGKQAPGKETLKQIRTSTPKKPSSSRSFPVPVGSEIFEVRPTLDSDSDESEKDDYFSDE</sequence>
<feature type="compositionally biased region" description="Low complexity" evidence="1">
    <location>
        <begin position="1196"/>
        <end position="1207"/>
    </location>
</feature>
<evidence type="ECO:0000313" key="4">
    <source>
        <dbReference type="Proteomes" id="UP001249851"/>
    </source>
</evidence>
<dbReference type="CDD" id="cd00167">
    <property type="entry name" value="SANT"/>
    <property type="match status" value="1"/>
</dbReference>
<feature type="region of interest" description="Disordered" evidence="1">
    <location>
        <begin position="1161"/>
        <end position="1216"/>
    </location>
</feature>
<name>A0AAD9V4K9_ACRCE</name>
<dbReference type="InterPro" id="IPR009057">
    <property type="entry name" value="Homeodomain-like_sf"/>
</dbReference>
<dbReference type="InterPro" id="IPR001005">
    <property type="entry name" value="SANT/Myb"/>
</dbReference>
<feature type="compositionally biased region" description="Basic residues" evidence="1">
    <location>
        <begin position="620"/>
        <end position="644"/>
    </location>
</feature>
<dbReference type="GO" id="GO:0000775">
    <property type="term" value="C:chromosome, centromeric region"/>
    <property type="evidence" value="ECO:0007669"/>
    <property type="project" value="TreeGrafter"/>
</dbReference>
<feature type="compositionally biased region" description="Polar residues" evidence="1">
    <location>
        <begin position="1103"/>
        <end position="1112"/>
    </location>
</feature>
<feature type="region of interest" description="Disordered" evidence="1">
    <location>
        <begin position="193"/>
        <end position="216"/>
    </location>
</feature>
<dbReference type="Proteomes" id="UP001249851">
    <property type="component" value="Unassembled WGS sequence"/>
</dbReference>
<feature type="compositionally biased region" description="Basic and acidic residues" evidence="1">
    <location>
        <begin position="541"/>
        <end position="567"/>
    </location>
</feature>
<dbReference type="SUPFAM" id="SSF46689">
    <property type="entry name" value="Homeodomain-like"/>
    <property type="match status" value="1"/>
</dbReference>